<sequence length="91" mass="9504">MGVVTAPTFTSRYRPVFGSSTCHGTFRGSGDAGEVVGGAGSQPAAPGDDELPELVTFRITHVWNLLMVSGSPIQTPGRPARLHAEGHEVSE</sequence>
<reference evidence="2" key="1">
    <citation type="submission" date="2022-12" db="EMBL/GenBank/DDBJ databases">
        <title>New Phytohabitans aurantiacus sp. RD004123 nov., an actinomycete isolated from soil.</title>
        <authorList>
            <person name="Triningsih D.W."/>
            <person name="Harunari E."/>
            <person name="Igarashi Y."/>
        </authorList>
    </citation>
    <scope>NUCLEOTIDE SEQUENCE</scope>
    <source>
        <strain evidence="2">RD004123</strain>
    </source>
</reference>
<evidence type="ECO:0000256" key="1">
    <source>
        <dbReference type="SAM" id="MobiDB-lite"/>
    </source>
</evidence>
<dbReference type="EMBL" id="BSDI01000057">
    <property type="protein sequence ID" value="GLI02261.1"/>
    <property type="molecule type" value="Genomic_DNA"/>
</dbReference>
<feature type="region of interest" description="Disordered" evidence="1">
    <location>
        <begin position="70"/>
        <end position="91"/>
    </location>
</feature>
<feature type="region of interest" description="Disordered" evidence="1">
    <location>
        <begin position="27"/>
        <end position="49"/>
    </location>
</feature>
<comment type="caution">
    <text evidence="2">The sequence shown here is derived from an EMBL/GenBank/DDBJ whole genome shotgun (WGS) entry which is preliminary data.</text>
</comment>
<keyword evidence="3" id="KW-1185">Reference proteome</keyword>
<evidence type="ECO:0000313" key="3">
    <source>
        <dbReference type="Proteomes" id="UP001144280"/>
    </source>
</evidence>
<accession>A0ABQ5R6S6</accession>
<feature type="compositionally biased region" description="Basic and acidic residues" evidence="1">
    <location>
        <begin position="82"/>
        <end position="91"/>
    </location>
</feature>
<gene>
    <name evidence="2" type="ORF">Pa4123_75390</name>
</gene>
<evidence type="ECO:0000313" key="2">
    <source>
        <dbReference type="EMBL" id="GLI02261.1"/>
    </source>
</evidence>
<name>A0ABQ5R6S6_9ACTN</name>
<organism evidence="2 3">
    <name type="scientific">Phytohabitans aurantiacus</name>
    <dbReference type="NCBI Taxonomy" id="3016789"/>
    <lineage>
        <taxon>Bacteria</taxon>
        <taxon>Bacillati</taxon>
        <taxon>Actinomycetota</taxon>
        <taxon>Actinomycetes</taxon>
        <taxon>Micromonosporales</taxon>
        <taxon>Micromonosporaceae</taxon>
    </lineage>
</organism>
<protein>
    <submittedName>
        <fullName evidence="2">Uncharacterized protein</fullName>
    </submittedName>
</protein>
<proteinExistence type="predicted"/>
<dbReference type="Proteomes" id="UP001144280">
    <property type="component" value="Unassembled WGS sequence"/>
</dbReference>